<feature type="region of interest" description="Disordered" evidence="1">
    <location>
        <begin position="1"/>
        <end position="81"/>
    </location>
</feature>
<dbReference type="AlphaFoldDB" id="A0A6V7QNZ1"/>
<sequence length="196" mass="20696">MIPFSGGGGGGGGGAAFSGGRRRPLPPLPPLASSSLSPLALPSPSIAPSPSIPTPTPPPPPPPPDSTRSLHSPPPRRPRPSWLLRAPDIALARAPASSKQIPITLLILPRRIAPRSPYRVSKGFGEWVRVPGIGLWKGSVQGAVTRALLGSIPRRTSNSLLFMEVFSLTIPVTLHPRMKFVEFAVSRVLDSLVFKA</sequence>
<protein>
    <submittedName>
        <fullName evidence="2">Uncharacterized protein</fullName>
    </submittedName>
</protein>
<gene>
    <name evidence="2" type="ORF">CB5_LOCUS27858</name>
</gene>
<feature type="compositionally biased region" description="Low complexity" evidence="1">
    <location>
        <begin position="31"/>
        <end position="44"/>
    </location>
</feature>
<proteinExistence type="predicted"/>
<name>A0A6V7QNZ1_ANACO</name>
<dbReference type="EMBL" id="LR862137">
    <property type="protein sequence ID" value="CAD1844647.1"/>
    <property type="molecule type" value="Genomic_DNA"/>
</dbReference>
<feature type="compositionally biased region" description="Pro residues" evidence="1">
    <location>
        <begin position="45"/>
        <end position="65"/>
    </location>
</feature>
<accession>A0A6V7QNZ1</accession>
<evidence type="ECO:0000256" key="1">
    <source>
        <dbReference type="SAM" id="MobiDB-lite"/>
    </source>
</evidence>
<feature type="compositionally biased region" description="Gly residues" evidence="1">
    <location>
        <begin position="1"/>
        <end position="17"/>
    </location>
</feature>
<evidence type="ECO:0000313" key="2">
    <source>
        <dbReference type="EMBL" id="CAD1844647.1"/>
    </source>
</evidence>
<reference evidence="2" key="1">
    <citation type="submission" date="2020-07" db="EMBL/GenBank/DDBJ databases">
        <authorList>
            <person name="Lin J."/>
        </authorList>
    </citation>
    <scope>NUCLEOTIDE SEQUENCE</scope>
</reference>
<organism evidence="2">
    <name type="scientific">Ananas comosus var. bracteatus</name>
    <name type="common">red pineapple</name>
    <dbReference type="NCBI Taxonomy" id="296719"/>
    <lineage>
        <taxon>Eukaryota</taxon>
        <taxon>Viridiplantae</taxon>
        <taxon>Streptophyta</taxon>
        <taxon>Embryophyta</taxon>
        <taxon>Tracheophyta</taxon>
        <taxon>Spermatophyta</taxon>
        <taxon>Magnoliopsida</taxon>
        <taxon>Liliopsida</taxon>
        <taxon>Poales</taxon>
        <taxon>Bromeliaceae</taxon>
        <taxon>Bromelioideae</taxon>
        <taxon>Ananas</taxon>
    </lineage>
</organism>